<dbReference type="Proteomes" id="UP000001662">
    <property type="component" value="Chromosome"/>
</dbReference>
<dbReference type="InterPro" id="IPR043461">
    <property type="entry name" value="LpxH-like"/>
</dbReference>
<feature type="domain" description="Calcineurin-like phosphoesterase" evidence="7">
    <location>
        <begin position="43"/>
        <end position="184"/>
    </location>
</feature>
<keyword evidence="3" id="KW-0479">Metal-binding</keyword>
<dbReference type="HOGENOM" id="CLU_416720_0_0_9"/>
<evidence type="ECO:0000256" key="3">
    <source>
        <dbReference type="ARBA" id="ARBA00022723"/>
    </source>
</evidence>
<dbReference type="KEGG" id="csh:Closa_3499"/>
<gene>
    <name evidence="8" type="ordered locus">Closa_3499</name>
</gene>
<name>D9RA53_LACSW</name>
<dbReference type="GO" id="GO:0046872">
    <property type="term" value="F:metal ion binding"/>
    <property type="evidence" value="ECO:0007669"/>
    <property type="project" value="UniProtKB-KW"/>
</dbReference>
<evidence type="ECO:0000256" key="5">
    <source>
        <dbReference type="ARBA" id="ARBA00023211"/>
    </source>
</evidence>
<evidence type="ECO:0000313" key="8">
    <source>
        <dbReference type="EMBL" id="ADL06025.1"/>
    </source>
</evidence>
<proteinExistence type="predicted"/>
<evidence type="ECO:0000256" key="4">
    <source>
        <dbReference type="ARBA" id="ARBA00023136"/>
    </source>
</evidence>
<dbReference type="eggNOG" id="COG2908">
    <property type="taxonomic scope" value="Bacteria"/>
</dbReference>
<dbReference type="AlphaFoldDB" id="D9RA53"/>
<reference evidence="8" key="1">
    <citation type="submission" date="2010-07" db="EMBL/GenBank/DDBJ databases">
        <title>Complete sequence of Clostridium saccharolyticum WM1.</title>
        <authorList>
            <consortium name="US DOE Joint Genome Institute"/>
            <person name="Lucas S."/>
            <person name="Copeland A."/>
            <person name="Lapidus A."/>
            <person name="Cheng J.-F."/>
            <person name="Bruce D."/>
            <person name="Goodwin L."/>
            <person name="Pitluck S."/>
            <person name="Chertkov O."/>
            <person name="Detter J.C."/>
            <person name="Han C."/>
            <person name="Tapia R."/>
            <person name="Land M."/>
            <person name="Hauser L."/>
            <person name="Chang Y.-J."/>
            <person name="Jeffries C."/>
            <person name="Kyrpides N."/>
            <person name="Ivanova N."/>
            <person name="Mikhailova N."/>
            <person name="Mouttaki H."/>
            <person name="Lin L."/>
            <person name="Zhou J."/>
            <person name="Hemme C.L."/>
            <person name="Woyke T."/>
        </authorList>
    </citation>
    <scope>NUCLEOTIDE SEQUENCE [LARGE SCALE GENOMIC DNA]</scope>
    <source>
        <strain evidence="8">WM1</strain>
    </source>
</reference>
<keyword evidence="6" id="KW-0732">Signal</keyword>
<dbReference type="InterPro" id="IPR029052">
    <property type="entry name" value="Metallo-depent_PP-like"/>
</dbReference>
<dbReference type="PANTHER" id="PTHR34990">
    <property type="entry name" value="UDP-2,3-DIACYLGLUCOSAMINE HYDROLASE-RELATED"/>
    <property type="match status" value="1"/>
</dbReference>
<dbReference type="InterPro" id="IPR004843">
    <property type="entry name" value="Calcineurin-like_PHP"/>
</dbReference>
<organism evidence="8 9">
    <name type="scientific">Lacrimispora saccharolytica (strain ATCC 35040 / DSM 2544 / NRCC 2533 / WM1)</name>
    <name type="common">Clostridium saccharolyticum</name>
    <dbReference type="NCBI Taxonomy" id="610130"/>
    <lineage>
        <taxon>Bacteria</taxon>
        <taxon>Bacillati</taxon>
        <taxon>Bacillota</taxon>
        <taxon>Clostridia</taxon>
        <taxon>Lachnospirales</taxon>
        <taxon>Lachnospiraceae</taxon>
        <taxon>Lacrimispora</taxon>
    </lineage>
</organism>
<accession>D9RA53</accession>
<dbReference type="GO" id="GO:0008758">
    <property type="term" value="F:UDP-2,3-diacylglucosamine hydrolase activity"/>
    <property type="evidence" value="ECO:0007669"/>
    <property type="project" value="TreeGrafter"/>
</dbReference>
<keyword evidence="2" id="KW-0997">Cell inner membrane</keyword>
<dbReference type="OrthoDB" id="932843at2"/>
<evidence type="ECO:0000259" key="7">
    <source>
        <dbReference type="Pfam" id="PF00149"/>
    </source>
</evidence>
<sequence>MRKRILSFLLASCMVLSLALLATGCSNKAGPLALWDAGKKRDKIVVISDLHIGIDDNYAETVQNRPLLIEFLQRLQRTTDVRELVIDGDFLDEWFLPVYYPSYTDEKQFYKAVIANNQGVIDELNNVIKSGIKLVYVIGNHDMTLEADVLKEAIPKIVQARDAEGLGTYYTGDRNEIAIEHGHRYDVFSAPDTVTNAKLCGNEDTIFPAGYFYARYAATWVLEGRPKVEKNLPVVTNVPDKTNVDQYGAYIYYSILKNVSERMTPNENLDEKIFDMHIAGFDYAYTYLDFYPVQQADGTISAPVLFQNIQRTWDERQKINQVKVPNSFLEAVAGTLDWEYFFRQAKVQYLENPNENVDVVVFGHTHVPSYRDMGNGKYYINEGTWIDHNTDYPEATRTFAVITTGEKTIPALYMYNEDGSVTDIAASVSGEKGEAAPAANPLDNVSFDTKALENYGDTDTQARYVEVSGLADGGVQAKLNKGLKAFCLAPTSSAEKDTTYDIMPIFEVVGGDLLSIRTYNTAYTAGAAYPVNSIQTQLFSLTTGGQDAGNLWDFIKDKGAFKQLILDGKFGFAAAGVDGALPEELKAAAYKKLAESIDTPEFGMRFYFGDGGNLNLWCDGDNHATGDYWLFDIPVMDLASVATDRLLPIIDAMKNLGN</sequence>
<dbReference type="eggNOG" id="COG0622">
    <property type="taxonomic scope" value="Bacteria"/>
</dbReference>
<keyword evidence="1" id="KW-1003">Cell membrane</keyword>
<dbReference type="GO" id="GO:0016020">
    <property type="term" value="C:membrane"/>
    <property type="evidence" value="ECO:0007669"/>
    <property type="project" value="GOC"/>
</dbReference>
<keyword evidence="9" id="KW-1185">Reference proteome</keyword>
<dbReference type="PaxDb" id="610130-Closa_3499"/>
<dbReference type="SUPFAM" id="SSF56300">
    <property type="entry name" value="Metallo-dependent phosphatases"/>
    <property type="match status" value="1"/>
</dbReference>
<dbReference type="STRING" id="610130.Closa_3499"/>
<keyword evidence="5" id="KW-0464">Manganese</keyword>
<evidence type="ECO:0000256" key="6">
    <source>
        <dbReference type="SAM" id="SignalP"/>
    </source>
</evidence>
<evidence type="ECO:0000256" key="2">
    <source>
        <dbReference type="ARBA" id="ARBA00022519"/>
    </source>
</evidence>
<dbReference type="Pfam" id="PF00149">
    <property type="entry name" value="Metallophos"/>
    <property type="match status" value="1"/>
</dbReference>
<dbReference type="PANTHER" id="PTHR34990:SF2">
    <property type="entry name" value="BLL8164 PROTEIN"/>
    <property type="match status" value="1"/>
</dbReference>
<evidence type="ECO:0000313" key="9">
    <source>
        <dbReference type="Proteomes" id="UP000001662"/>
    </source>
</evidence>
<feature type="chain" id="PRO_5038541131" evidence="6">
    <location>
        <begin position="23"/>
        <end position="658"/>
    </location>
</feature>
<dbReference type="PROSITE" id="PS51257">
    <property type="entry name" value="PROKAR_LIPOPROTEIN"/>
    <property type="match status" value="1"/>
</dbReference>
<dbReference type="GO" id="GO:0009245">
    <property type="term" value="P:lipid A biosynthetic process"/>
    <property type="evidence" value="ECO:0007669"/>
    <property type="project" value="TreeGrafter"/>
</dbReference>
<protein>
    <submittedName>
        <fullName evidence="8">Metallophosphoesterase</fullName>
    </submittedName>
</protein>
<dbReference type="EMBL" id="CP002109">
    <property type="protein sequence ID" value="ADL06025.1"/>
    <property type="molecule type" value="Genomic_DNA"/>
</dbReference>
<evidence type="ECO:0000256" key="1">
    <source>
        <dbReference type="ARBA" id="ARBA00022475"/>
    </source>
</evidence>
<dbReference type="Gene3D" id="3.60.21.10">
    <property type="match status" value="2"/>
</dbReference>
<keyword evidence="4" id="KW-0472">Membrane</keyword>
<feature type="signal peptide" evidence="6">
    <location>
        <begin position="1"/>
        <end position="22"/>
    </location>
</feature>